<dbReference type="InterPro" id="IPR001362">
    <property type="entry name" value="Glyco_hydro_32"/>
</dbReference>
<dbReference type="InterPro" id="IPR013148">
    <property type="entry name" value="Glyco_hydro_32_N"/>
</dbReference>
<name>A0A1Q2ME59_9BACT</name>
<dbReference type="AlphaFoldDB" id="A0A1Q2ME59"/>
<feature type="domain" description="Glycosyl hydrolase family 32 N-terminal" evidence="5">
    <location>
        <begin position="8"/>
        <end position="169"/>
    </location>
</feature>
<comment type="similarity">
    <text evidence="1 4">Belongs to the glycosyl hydrolase 32 family.</text>
</comment>
<dbReference type="SUPFAM" id="SSF75005">
    <property type="entry name" value="Arabinanase/levansucrase/invertase"/>
    <property type="match status" value="1"/>
</dbReference>
<dbReference type="InterPro" id="IPR013320">
    <property type="entry name" value="ConA-like_dom_sf"/>
</dbReference>
<dbReference type="Gene3D" id="2.60.120.560">
    <property type="entry name" value="Exo-inulinase, domain 1"/>
    <property type="match status" value="1"/>
</dbReference>
<dbReference type="Proteomes" id="UP000188181">
    <property type="component" value="Chromosome"/>
</dbReference>
<reference evidence="8" key="1">
    <citation type="submission" date="2017-02" db="EMBL/GenBank/DDBJ databases">
        <title>Comparative genomics and description of representatives of a novel lineage of planctomycetes thriving in anoxic sediments.</title>
        <authorList>
            <person name="Spring S."/>
            <person name="Bunk B."/>
            <person name="Sproer C."/>
        </authorList>
    </citation>
    <scope>NUCLEOTIDE SEQUENCE [LARGE SCALE GENOMIC DNA]</scope>
    <source>
        <strain evidence="8">SM-Chi-D1</strain>
    </source>
</reference>
<accession>A0A1Q2ME59</accession>
<gene>
    <name evidence="7" type="primary">sacC_1</name>
    <name evidence="7" type="ORF">SMSP2_01350</name>
</gene>
<dbReference type="GO" id="GO:0005987">
    <property type="term" value="P:sucrose catabolic process"/>
    <property type="evidence" value="ECO:0007669"/>
    <property type="project" value="TreeGrafter"/>
</dbReference>
<keyword evidence="3 4" id="KW-0326">Glycosidase</keyword>
<dbReference type="Gene3D" id="2.115.10.20">
    <property type="entry name" value="Glycosyl hydrolase domain, family 43"/>
    <property type="match status" value="1"/>
</dbReference>
<protein>
    <submittedName>
        <fullName evidence="7">Levanase</fullName>
        <ecNumber evidence="7">3.2.1.80</ecNumber>
    </submittedName>
</protein>
<evidence type="ECO:0000256" key="4">
    <source>
        <dbReference type="RuleBase" id="RU362110"/>
    </source>
</evidence>
<dbReference type="Pfam" id="PF08244">
    <property type="entry name" value="Glyco_hydro_32C"/>
    <property type="match status" value="1"/>
</dbReference>
<dbReference type="GO" id="GO:0051669">
    <property type="term" value="F:fructan beta-fructosidase activity"/>
    <property type="evidence" value="ECO:0007669"/>
    <property type="project" value="UniProtKB-EC"/>
</dbReference>
<dbReference type="PANTHER" id="PTHR42800:SF1">
    <property type="entry name" value="EXOINULINASE INUD (AFU_ORTHOLOGUE AFUA_5G00480)"/>
    <property type="match status" value="1"/>
</dbReference>
<proteinExistence type="inferred from homology"/>
<evidence type="ECO:0000259" key="5">
    <source>
        <dbReference type="Pfam" id="PF00251"/>
    </source>
</evidence>
<dbReference type="SMART" id="SM00640">
    <property type="entry name" value="Glyco_32"/>
    <property type="match status" value="1"/>
</dbReference>
<dbReference type="EC" id="3.2.1.80" evidence="7"/>
<feature type="domain" description="Glycosyl hydrolase family 32 C-terminal" evidence="6">
    <location>
        <begin position="183"/>
        <end position="292"/>
    </location>
</feature>
<dbReference type="RefSeq" id="WP_186804902.1">
    <property type="nucleotide sequence ID" value="NZ_CP019646.1"/>
</dbReference>
<dbReference type="InterPro" id="IPR013189">
    <property type="entry name" value="Glyco_hydro_32_C"/>
</dbReference>
<keyword evidence="2 4" id="KW-0378">Hydrolase</keyword>
<dbReference type="SUPFAM" id="SSF49899">
    <property type="entry name" value="Concanavalin A-like lectins/glucanases"/>
    <property type="match status" value="1"/>
</dbReference>
<dbReference type="STRING" id="1851148.SMSP2_01350"/>
<dbReference type="PANTHER" id="PTHR42800">
    <property type="entry name" value="EXOINULINASE INUD (AFU_ORTHOLOGUE AFUA_5G00480)"/>
    <property type="match status" value="1"/>
</dbReference>
<organism evidence="7 8">
    <name type="scientific">Limihaloglobus sulfuriphilus</name>
    <dbReference type="NCBI Taxonomy" id="1851148"/>
    <lineage>
        <taxon>Bacteria</taxon>
        <taxon>Pseudomonadati</taxon>
        <taxon>Planctomycetota</taxon>
        <taxon>Phycisphaerae</taxon>
        <taxon>Sedimentisphaerales</taxon>
        <taxon>Sedimentisphaeraceae</taxon>
        <taxon>Limihaloglobus</taxon>
    </lineage>
</organism>
<evidence type="ECO:0000259" key="6">
    <source>
        <dbReference type="Pfam" id="PF08244"/>
    </source>
</evidence>
<evidence type="ECO:0000256" key="2">
    <source>
        <dbReference type="ARBA" id="ARBA00022801"/>
    </source>
</evidence>
<dbReference type="Pfam" id="PF00251">
    <property type="entry name" value="Glyco_hydro_32N"/>
    <property type="match status" value="1"/>
</dbReference>
<dbReference type="InterPro" id="IPR023296">
    <property type="entry name" value="Glyco_hydro_beta-prop_sf"/>
</dbReference>
<evidence type="ECO:0000313" key="7">
    <source>
        <dbReference type="EMBL" id="AQQ70986.1"/>
    </source>
</evidence>
<dbReference type="GO" id="GO:0004575">
    <property type="term" value="F:sucrose alpha-glucosidase activity"/>
    <property type="evidence" value="ECO:0007669"/>
    <property type="project" value="TreeGrafter"/>
</dbReference>
<dbReference type="KEGG" id="pbas:SMSP2_01350"/>
<evidence type="ECO:0000313" key="8">
    <source>
        <dbReference type="Proteomes" id="UP000188181"/>
    </source>
</evidence>
<evidence type="ECO:0000256" key="1">
    <source>
        <dbReference type="ARBA" id="ARBA00009902"/>
    </source>
</evidence>
<sequence length="339" mass="39027">MTEAEPLLKYEGNPVIGHIRGSNRDPRVIWHEPTKKWVMVLYVEENDMDFFTSTDLKKWTHTSRFKCFHECPELFELPVDGDEDNKKWVIYGAAADYLIGSFDGKEFKPETKSLKFNYGNAFYASQAFNNIPSEDGRRIMMGWGRVPMPGMPYNQMVTFPIELSLKTTTDGIRMFAVPVEEIHNLHQKKHSWKNETINGVKSLSGIKGELFRINAHFKVDNAESFALICREYEIKYDAKTRQVICTGPENDIGPGHFSNPYTAPLNSTDGNVSFEILVDRTMVEVFVNGGRYYFPMGTYLVDKEPVFKVISRGGNTRLKYLEIVELKSIWKKMIARDDK</sequence>
<dbReference type="EMBL" id="CP019646">
    <property type="protein sequence ID" value="AQQ70986.1"/>
    <property type="molecule type" value="Genomic_DNA"/>
</dbReference>
<evidence type="ECO:0000256" key="3">
    <source>
        <dbReference type="ARBA" id="ARBA00023295"/>
    </source>
</evidence>
<dbReference type="GO" id="GO:0005737">
    <property type="term" value="C:cytoplasm"/>
    <property type="evidence" value="ECO:0007669"/>
    <property type="project" value="TreeGrafter"/>
</dbReference>
<keyword evidence="8" id="KW-1185">Reference proteome</keyword>